<evidence type="ECO:0000313" key="2">
    <source>
        <dbReference type="EMBL" id="TCK22199.1"/>
    </source>
</evidence>
<dbReference type="InterPro" id="IPR022291">
    <property type="entry name" value="Bacteriocin_synth_cyclodeHase"/>
</dbReference>
<dbReference type="EMBL" id="SMFZ01000002">
    <property type="protein sequence ID" value="TCK22199.1"/>
    <property type="molecule type" value="Genomic_DNA"/>
</dbReference>
<dbReference type="InterPro" id="IPR027624">
    <property type="entry name" value="TOMM_cyclo_SagD"/>
</dbReference>
<reference evidence="2 3" key="1">
    <citation type="submission" date="2019-03" db="EMBL/GenBank/DDBJ databases">
        <title>Sequencing the genomes of 1000 actinobacteria strains.</title>
        <authorList>
            <person name="Klenk H.-P."/>
        </authorList>
    </citation>
    <scope>NUCLEOTIDE SEQUENCE [LARGE SCALE GENOMIC DNA]</scope>
    <source>
        <strain evidence="2 3">DSM 44969</strain>
    </source>
</reference>
<dbReference type="Gene3D" id="3.30.160.660">
    <property type="match status" value="1"/>
</dbReference>
<keyword evidence="2" id="KW-0687">Ribonucleoprotein</keyword>
<dbReference type="NCBIfam" id="TIGR00702">
    <property type="entry name" value="YcaO-type kinase domain"/>
    <property type="match status" value="1"/>
</dbReference>
<gene>
    <name evidence="2" type="ORF">EV378_6199</name>
</gene>
<evidence type="ECO:0000259" key="1">
    <source>
        <dbReference type="PROSITE" id="PS51664"/>
    </source>
</evidence>
<dbReference type="RefSeq" id="WP_165922563.1">
    <property type="nucleotide sequence ID" value="NZ_SMFZ01000002.1"/>
</dbReference>
<dbReference type="Gene3D" id="3.30.40.250">
    <property type="match status" value="1"/>
</dbReference>
<dbReference type="AlphaFoldDB" id="A0A4R1HR13"/>
<dbReference type="Pfam" id="PF02624">
    <property type="entry name" value="YcaO"/>
    <property type="match status" value="1"/>
</dbReference>
<dbReference type="PROSITE" id="PS51664">
    <property type="entry name" value="YCAO"/>
    <property type="match status" value="1"/>
</dbReference>
<keyword evidence="2" id="KW-0808">Transferase</keyword>
<dbReference type="NCBIfam" id="TIGR03882">
    <property type="entry name" value="cyclo_dehyd_2"/>
    <property type="match status" value="1"/>
</dbReference>
<name>A0A4R1HR13_PSEEN</name>
<comment type="caution">
    <text evidence="2">The sequence shown here is derived from an EMBL/GenBank/DDBJ whole genome shotgun (WGS) entry which is preliminary data.</text>
</comment>
<proteinExistence type="predicted"/>
<dbReference type="NCBIfam" id="TIGR03604">
    <property type="entry name" value="TOMM_cyclo_SagD"/>
    <property type="match status" value="1"/>
</dbReference>
<dbReference type="PANTHER" id="PTHR37809:SF1">
    <property type="entry name" value="RIBOSOMAL PROTEIN S12 METHYLTHIOTRANSFERASE ACCESSORY FACTOR YCAO"/>
    <property type="match status" value="1"/>
</dbReference>
<protein>
    <submittedName>
        <fullName evidence="2">Ribosomal protein S12 methylthiotransferase accessory factor</fullName>
    </submittedName>
</protein>
<dbReference type="InterPro" id="IPR003776">
    <property type="entry name" value="YcaO-like_dom"/>
</dbReference>
<accession>A0A4R1HR13</accession>
<dbReference type="Gene3D" id="3.40.50.720">
    <property type="entry name" value="NAD(P)-binding Rossmann-like Domain"/>
    <property type="match status" value="1"/>
</dbReference>
<dbReference type="GO" id="GO:0016740">
    <property type="term" value="F:transferase activity"/>
    <property type="evidence" value="ECO:0007669"/>
    <property type="project" value="UniProtKB-KW"/>
</dbReference>
<feature type="domain" description="YcaO" evidence="1">
    <location>
        <begin position="386"/>
        <end position="750"/>
    </location>
</feature>
<dbReference type="Gene3D" id="3.30.1330.230">
    <property type="match status" value="1"/>
</dbReference>
<keyword evidence="3" id="KW-1185">Reference proteome</keyword>
<dbReference type="GO" id="GO:0005840">
    <property type="term" value="C:ribosome"/>
    <property type="evidence" value="ECO:0007669"/>
    <property type="project" value="UniProtKB-KW"/>
</dbReference>
<dbReference type="PANTHER" id="PTHR37809">
    <property type="entry name" value="RIBOSOMAL PROTEIN S12 METHYLTHIOTRANSFERASE ACCESSORY FACTOR YCAO"/>
    <property type="match status" value="1"/>
</dbReference>
<keyword evidence="2" id="KW-0689">Ribosomal protein</keyword>
<sequence>MTSAPPRVRPDLVVVGTAAGRAWLAGERGITAVGERAGGVDVGELLALLDGSLDLAALAGRLGVGRERLRPVLDDLVSAGLVAPAPVPGTRMAEAAWWAGAGLAPADNATTLRSSAVAVVDLRDGPADGPDGPDDLDGALDLAGLRAAAPGVDAEMSVVLCSDYLDPRLAAVDADHRLAGRPWLLGTVTGRHAWIGPVFSRRSGCWHCLAHRLGGQRAAERALQAGRGHDEPLPRPRVGLPVHTRAALHVMAGEAAKWVAGVSPEDGRRVTTWDTLELTTEHHRFTARPQCPACGDPGLVARAAERPVALRRRPVADRSGGLRAEGPDQVWERYRHLVGPVTGVVREIVRDDRVPGSLHAWRSGPNLAAGGGLGAVLGTVRSHSGGKGVTAVQARTGALCEALERWSGAYQGDEPRIRAARADLGDAAVDPADCLLVDDRQLDGRDVWNAAHGTFQHVPVPPGADDELDWTPLWSLTTDRRRLLPTRMCYFGAPPGPAGSGLRADSNGCAAGASLEDAVLQGLLELVERDAVATWWYTRASHPECELPPGDPVADAAQCDHAALGRTLWALDLTSDLGVPVVAAVSRGPGGPDGPGEGIAFGFGAHPDPAVALHRALCELGQLLPAALAPRTCSDPDARAWWTGATLAGEPWLAPDPDAHVLTRIAPHGDDVRDVLDTVRDRVEAAGHEVLVLDQTRPDVGLPVVRVVAPGLRHFWARFAPGRLFDVPVRTGRIPAALGYDELNPVPMFL</sequence>
<dbReference type="Proteomes" id="UP000295560">
    <property type="component" value="Unassembled WGS sequence"/>
</dbReference>
<evidence type="ECO:0000313" key="3">
    <source>
        <dbReference type="Proteomes" id="UP000295560"/>
    </source>
</evidence>
<organism evidence="2 3">
    <name type="scientific">Pseudonocardia endophytica</name>
    <dbReference type="NCBI Taxonomy" id="401976"/>
    <lineage>
        <taxon>Bacteria</taxon>
        <taxon>Bacillati</taxon>
        <taxon>Actinomycetota</taxon>
        <taxon>Actinomycetes</taxon>
        <taxon>Pseudonocardiales</taxon>
        <taxon>Pseudonocardiaceae</taxon>
        <taxon>Pseudonocardia</taxon>
    </lineage>
</organism>